<dbReference type="AlphaFoldDB" id="A0ABD7FST9"/>
<dbReference type="EMBL" id="QKKU01000099">
    <property type="protein sequence ID" value="RBM63762.1"/>
    <property type="molecule type" value="Genomic_DNA"/>
</dbReference>
<reference evidence="2 3" key="1">
    <citation type="submission" date="2018-06" db="EMBL/GenBank/DDBJ databases">
        <title>Draft genome sequences of nine Vibrio sp. clinical isolates from across the United States representing the closest known relative of Vibrio cholerae.</title>
        <authorList>
            <person name="Islam M.T."/>
            <person name="Liang K."/>
            <person name="Im M.S."/>
            <person name="Winkjer J."/>
            <person name="Busby S."/>
            <person name="Batra D."/>
            <person name="Rowe L."/>
            <person name="Tarr C.L."/>
            <person name="Boucher Y."/>
        </authorList>
    </citation>
    <scope>NUCLEOTIDE SEQUENCE [LARGE SCALE GENOMIC DNA]</scope>
    <source>
        <strain evidence="2 3">2017V-1110</strain>
    </source>
</reference>
<keyword evidence="1" id="KW-0812">Transmembrane</keyword>
<dbReference type="Proteomes" id="UP000252199">
    <property type="component" value="Unassembled WGS sequence"/>
</dbReference>
<organism evidence="2 3">
    <name type="scientific">Vibrio paracholerae</name>
    <dbReference type="NCBI Taxonomy" id="650003"/>
    <lineage>
        <taxon>Bacteria</taxon>
        <taxon>Pseudomonadati</taxon>
        <taxon>Pseudomonadota</taxon>
        <taxon>Gammaproteobacteria</taxon>
        <taxon>Vibrionales</taxon>
        <taxon>Vibrionaceae</taxon>
        <taxon>Vibrio</taxon>
    </lineage>
</organism>
<sequence length="60" mass="7073">MKSGGDESRPYLLIFIHISYKAAFRDEWIFSILLYLFEKLPFVIFFITVRLKSNVADLLS</sequence>
<evidence type="ECO:0000313" key="2">
    <source>
        <dbReference type="EMBL" id="RBM63762.1"/>
    </source>
</evidence>
<feature type="transmembrane region" description="Helical" evidence="1">
    <location>
        <begin position="28"/>
        <end position="49"/>
    </location>
</feature>
<protein>
    <submittedName>
        <fullName evidence="2">Uncharacterized protein</fullName>
    </submittedName>
</protein>
<gene>
    <name evidence="2" type="ORF">DLR72_15300</name>
</gene>
<accession>A0ABD7FST9</accession>
<keyword evidence="1" id="KW-1133">Transmembrane helix</keyword>
<evidence type="ECO:0000313" key="3">
    <source>
        <dbReference type="Proteomes" id="UP000252199"/>
    </source>
</evidence>
<evidence type="ECO:0000256" key="1">
    <source>
        <dbReference type="SAM" id="Phobius"/>
    </source>
</evidence>
<name>A0ABD7FST9_9VIBR</name>
<comment type="caution">
    <text evidence="2">The sequence shown here is derived from an EMBL/GenBank/DDBJ whole genome shotgun (WGS) entry which is preliminary data.</text>
</comment>
<keyword evidence="1" id="KW-0472">Membrane</keyword>
<proteinExistence type="predicted"/>